<evidence type="ECO:0000313" key="11">
    <source>
        <dbReference type="EMBL" id="CAK7357474.1"/>
    </source>
</evidence>
<dbReference type="GO" id="GO:0046872">
    <property type="term" value="F:metal ion binding"/>
    <property type="evidence" value="ECO:0007669"/>
    <property type="project" value="UniProtKB-KW"/>
</dbReference>
<dbReference type="GO" id="GO:0005576">
    <property type="term" value="C:extracellular region"/>
    <property type="evidence" value="ECO:0007669"/>
    <property type="project" value="UniProtKB-SubCell"/>
</dbReference>
<dbReference type="Gene3D" id="2.60.40.2310">
    <property type="match status" value="1"/>
</dbReference>
<dbReference type="Pfam" id="PF14226">
    <property type="entry name" value="DIOX_N"/>
    <property type="match status" value="1"/>
</dbReference>
<dbReference type="InterPro" id="IPR027443">
    <property type="entry name" value="IPNS-like_sf"/>
</dbReference>
<dbReference type="Gene3D" id="3.50.30.30">
    <property type="match status" value="1"/>
</dbReference>
<comment type="subcellular location">
    <subcellularLocation>
        <location evidence="1">Secreted</location>
    </subcellularLocation>
</comment>
<dbReference type="PANTHER" id="PTHR10795">
    <property type="entry name" value="PROPROTEIN CONVERTASE SUBTILISIN/KEXIN"/>
    <property type="match status" value="1"/>
</dbReference>
<evidence type="ECO:0000313" key="12">
    <source>
        <dbReference type="Proteomes" id="UP001314170"/>
    </source>
</evidence>
<dbReference type="GO" id="GO:0006508">
    <property type="term" value="P:proteolysis"/>
    <property type="evidence" value="ECO:0007669"/>
    <property type="project" value="UniProtKB-KW"/>
</dbReference>
<dbReference type="SUPFAM" id="SSF52743">
    <property type="entry name" value="Subtilisin-like"/>
    <property type="match status" value="1"/>
</dbReference>
<dbReference type="Pfam" id="PF17766">
    <property type="entry name" value="fn3_6"/>
    <property type="match status" value="1"/>
</dbReference>
<evidence type="ECO:0000256" key="4">
    <source>
        <dbReference type="ARBA" id="ARBA00022723"/>
    </source>
</evidence>
<dbReference type="EMBL" id="CAWUPB010001199">
    <property type="protein sequence ID" value="CAK7357474.1"/>
    <property type="molecule type" value="Genomic_DNA"/>
</dbReference>
<dbReference type="InterPro" id="IPR005123">
    <property type="entry name" value="Oxoglu/Fe-dep_dioxygenase_dom"/>
</dbReference>
<comment type="caution">
    <text evidence="9">Lacks conserved residue(s) required for the propagation of feature annotation.</text>
</comment>
<comment type="similarity">
    <text evidence="2 9">Belongs to the peptidase S8 family.</text>
</comment>
<evidence type="ECO:0000256" key="6">
    <source>
        <dbReference type="ARBA" id="ARBA00022801"/>
    </source>
</evidence>
<reference evidence="11 12" key="1">
    <citation type="submission" date="2024-01" db="EMBL/GenBank/DDBJ databases">
        <authorList>
            <person name="Waweru B."/>
        </authorList>
    </citation>
    <scope>NUCLEOTIDE SEQUENCE [LARGE SCALE GENOMIC DNA]</scope>
</reference>
<evidence type="ECO:0000256" key="7">
    <source>
        <dbReference type="ARBA" id="ARBA00022825"/>
    </source>
</evidence>
<proteinExistence type="inferred from homology"/>
<dbReference type="SUPFAM" id="SSF51197">
    <property type="entry name" value="Clavaminate synthase-like"/>
    <property type="match status" value="1"/>
</dbReference>
<keyword evidence="5" id="KW-0732">Signal</keyword>
<evidence type="ECO:0000256" key="9">
    <source>
        <dbReference type="PROSITE-ProRule" id="PRU01240"/>
    </source>
</evidence>
<dbReference type="InterPro" id="IPR026992">
    <property type="entry name" value="DIOX_N"/>
</dbReference>
<dbReference type="InterPro" id="IPR000209">
    <property type="entry name" value="Peptidase_S8/S53_dom"/>
</dbReference>
<dbReference type="AlphaFoldDB" id="A0AAV1SUY8"/>
<dbReference type="Proteomes" id="UP001314170">
    <property type="component" value="Unassembled WGS sequence"/>
</dbReference>
<dbReference type="InterPro" id="IPR044861">
    <property type="entry name" value="IPNS-like_FE2OG_OXY"/>
</dbReference>
<dbReference type="InterPro" id="IPR041469">
    <property type="entry name" value="Subtilisin-like_FN3"/>
</dbReference>
<keyword evidence="8" id="KW-0408">Iron</keyword>
<evidence type="ECO:0000256" key="5">
    <source>
        <dbReference type="ARBA" id="ARBA00022729"/>
    </source>
</evidence>
<evidence type="ECO:0000256" key="8">
    <source>
        <dbReference type="ARBA" id="ARBA00023004"/>
    </source>
</evidence>
<keyword evidence="4" id="KW-0479">Metal-binding</keyword>
<dbReference type="InterPro" id="IPR036852">
    <property type="entry name" value="Peptidase_S8/S53_dom_sf"/>
</dbReference>
<dbReference type="PROSITE" id="PS51892">
    <property type="entry name" value="SUBTILASE"/>
    <property type="match status" value="1"/>
</dbReference>
<keyword evidence="3" id="KW-0645">Protease</keyword>
<comment type="caution">
    <text evidence="11">The sequence shown here is derived from an EMBL/GenBank/DDBJ whole genome shotgun (WGS) entry which is preliminary data.</text>
</comment>
<protein>
    <recommendedName>
        <fullName evidence="10">Fe2OG dioxygenase domain-containing protein</fullName>
    </recommendedName>
</protein>
<evidence type="ECO:0000256" key="2">
    <source>
        <dbReference type="ARBA" id="ARBA00011073"/>
    </source>
</evidence>
<dbReference type="CDD" id="cd02120">
    <property type="entry name" value="PA_subtilisin_like"/>
    <property type="match status" value="1"/>
</dbReference>
<sequence length="656" mass="72376">MVAGKVVLCFTAVTKIPGTIVLSAAEVVKEAGGVGLIVAKNPSNDMYPCTDGFPCIEVDYDIGTRILFYIRSTRFPEVKLSPSKTVVGKPVLAKVAHFSSRGPNSKSPAILKPDIAAPGVNILAAASPLDTVQDGGYVMHSGSSMATPHVAGIVALLKAMHPELSPAAIKSALVTTAWRNHPSGFPIFAEGSPQKLANPFDFGGGIANPNGAADPGLVYDMGTADYISYLCYMDYNNTAISILTGHPTVCPYEEPSILDINLPSITIPNLRNSVTLTRTVTNVGSSNSIYRAVIEPPFGTSVSVNPDVLVFNHKTKKITFTVTVTTAHQVNTGYFFGSLTWTDRVHTFQVADVDKVASGVELSDGFIPLIDMDELQGCQVKNHKIPETNMNQIMGTTREFFKLPEQEKLKFHTTDSNKSIMLFIAFKDEIENVFISRESLRFSTFPFEDHVNEWPSNPPSLRKDVIEYCTSVKKVEFAVLEAISESLGLEKDYIDKMLCNHGQKLSINYYPICQEQDLEFTRGIRPHTDPAIVTLLLQDDVPGFKVLNNGKWVEVGHVPNTLVVHVGDLLQVISNCRYKSLHHQVFVNCEKERFSVASFCYPSSDTAIGPAMELIDDDHPAMYRNFMYREFYQEMWRSAVQHATDKRLDLFKTSIA</sequence>
<dbReference type="Gene3D" id="2.60.120.330">
    <property type="entry name" value="B-lactam Antibiotic, Isopenicillin N Synthase, Chain"/>
    <property type="match status" value="1"/>
</dbReference>
<feature type="domain" description="Fe2OG dioxygenase" evidence="10">
    <location>
        <begin position="493"/>
        <end position="602"/>
    </location>
</feature>
<keyword evidence="12" id="KW-1185">Reference proteome</keyword>
<organism evidence="11 12">
    <name type="scientific">Dovyalis caffra</name>
    <dbReference type="NCBI Taxonomy" id="77055"/>
    <lineage>
        <taxon>Eukaryota</taxon>
        <taxon>Viridiplantae</taxon>
        <taxon>Streptophyta</taxon>
        <taxon>Embryophyta</taxon>
        <taxon>Tracheophyta</taxon>
        <taxon>Spermatophyta</taxon>
        <taxon>Magnoliopsida</taxon>
        <taxon>eudicotyledons</taxon>
        <taxon>Gunneridae</taxon>
        <taxon>Pentapetalae</taxon>
        <taxon>rosids</taxon>
        <taxon>fabids</taxon>
        <taxon>Malpighiales</taxon>
        <taxon>Salicaceae</taxon>
        <taxon>Flacourtieae</taxon>
        <taxon>Dovyalis</taxon>
    </lineage>
</organism>
<dbReference type="FunFam" id="2.60.40.2310:FF:000001">
    <property type="entry name" value="Subtilisin-like protease SBT1.5"/>
    <property type="match status" value="1"/>
</dbReference>
<dbReference type="Pfam" id="PF03171">
    <property type="entry name" value="2OG-FeII_Oxy"/>
    <property type="match status" value="1"/>
</dbReference>
<dbReference type="GO" id="GO:0004252">
    <property type="term" value="F:serine-type endopeptidase activity"/>
    <property type="evidence" value="ECO:0007669"/>
    <property type="project" value="InterPro"/>
</dbReference>
<evidence type="ECO:0000256" key="1">
    <source>
        <dbReference type="ARBA" id="ARBA00004613"/>
    </source>
</evidence>
<keyword evidence="6" id="KW-0378">Hydrolase</keyword>
<dbReference type="PROSITE" id="PS51471">
    <property type="entry name" value="FE2OG_OXY"/>
    <property type="match status" value="1"/>
</dbReference>
<dbReference type="InterPro" id="IPR045051">
    <property type="entry name" value="SBT"/>
</dbReference>
<accession>A0AAV1SUY8</accession>
<gene>
    <name evidence="11" type="ORF">DCAF_LOCUS27763</name>
</gene>
<evidence type="ECO:0000259" key="10">
    <source>
        <dbReference type="PROSITE" id="PS51471"/>
    </source>
</evidence>
<name>A0AAV1SUY8_9ROSI</name>
<keyword evidence="7" id="KW-0720">Serine protease</keyword>
<dbReference type="Pfam" id="PF00082">
    <property type="entry name" value="Peptidase_S8"/>
    <property type="match status" value="1"/>
</dbReference>
<evidence type="ECO:0000256" key="3">
    <source>
        <dbReference type="ARBA" id="ARBA00022670"/>
    </source>
</evidence>
<dbReference type="Gene3D" id="3.40.50.200">
    <property type="entry name" value="Peptidase S8/S53 domain"/>
    <property type="match status" value="1"/>
</dbReference>